<accession>A0A1H0EZ55</accession>
<dbReference type="Gene3D" id="3.30.70.1290">
    <property type="entry name" value="Transposase IS200-like"/>
    <property type="match status" value="1"/>
</dbReference>
<dbReference type="GO" id="GO:0003677">
    <property type="term" value="F:DNA binding"/>
    <property type="evidence" value="ECO:0007669"/>
    <property type="project" value="InterPro"/>
</dbReference>
<dbReference type="InterPro" id="IPR036515">
    <property type="entry name" value="Transposase_17_sf"/>
</dbReference>
<evidence type="ECO:0000313" key="1">
    <source>
        <dbReference type="EMBL" id="SDN87697.1"/>
    </source>
</evidence>
<evidence type="ECO:0000313" key="2">
    <source>
        <dbReference type="Proteomes" id="UP000199134"/>
    </source>
</evidence>
<organism evidence="1 2">
    <name type="scientific">Prevotella communis</name>
    <dbReference type="NCBI Taxonomy" id="2913614"/>
    <lineage>
        <taxon>Bacteria</taxon>
        <taxon>Pseudomonadati</taxon>
        <taxon>Bacteroidota</taxon>
        <taxon>Bacteroidia</taxon>
        <taxon>Bacteroidales</taxon>
        <taxon>Prevotellaceae</taxon>
        <taxon>Prevotella</taxon>
    </lineage>
</organism>
<dbReference type="GO" id="GO:0004803">
    <property type="term" value="F:transposase activity"/>
    <property type="evidence" value="ECO:0007669"/>
    <property type="project" value="InterPro"/>
</dbReference>
<name>A0A1H0EZ55_9BACT</name>
<dbReference type="Proteomes" id="UP000199134">
    <property type="component" value="Unassembled WGS sequence"/>
</dbReference>
<comment type="caution">
    <text evidence="1">The sequence shown here is derived from an EMBL/GenBank/DDBJ whole genome shotgun (WGS) entry which is preliminary data.</text>
</comment>
<protein>
    <recommendedName>
        <fullName evidence="3">Transposase IS200 like</fullName>
    </recommendedName>
</protein>
<reference evidence="2" key="1">
    <citation type="submission" date="2016-10" db="EMBL/GenBank/DDBJ databases">
        <authorList>
            <person name="de Groot N.N."/>
        </authorList>
    </citation>
    <scope>NUCLEOTIDE SEQUENCE [LARGE SCALE GENOMIC DNA]</scope>
    <source>
        <strain evidence="2">BP1-145</strain>
    </source>
</reference>
<dbReference type="AlphaFoldDB" id="A0A1H0EZ55"/>
<evidence type="ECO:0008006" key="3">
    <source>
        <dbReference type="Google" id="ProtNLM"/>
    </source>
</evidence>
<dbReference type="SUPFAM" id="SSF143422">
    <property type="entry name" value="Transposase IS200-like"/>
    <property type="match status" value="1"/>
</dbReference>
<gene>
    <name evidence="1" type="ORF">SAMN04487900_104128</name>
</gene>
<sequence>MQRRCVDNDYTARRMYMVTMVTEERKPLFGKVVGRSEAVEPSADAPHIELSTLGQAIEHIWLTMGNYHPEVKVIALQMMPDHLHAVLFVKAQMAKPLGKVLLGVKQACNQAFRELMPVQFVAVAQQHAQQARSNGLLFAKGFNDQILMREGQLERWLNYLKDNPRRLLMKRENPDLFRVQRGLTYAGLSFSAIGNRFLLERPVKLQVQCSRKITEADLQAKLTECLRAARLGAVLVSPAISQGEKTIMRAAFEEGLPLIYLQENGFTDLAKPGGKRMEACAKGQLLILAPWEHHNEKLTIKRNQCLELNEMTRCICTDIK</sequence>
<dbReference type="EMBL" id="FNIW01000004">
    <property type="protein sequence ID" value="SDN87697.1"/>
    <property type="molecule type" value="Genomic_DNA"/>
</dbReference>
<dbReference type="GO" id="GO:0006313">
    <property type="term" value="P:DNA transposition"/>
    <property type="evidence" value="ECO:0007669"/>
    <property type="project" value="InterPro"/>
</dbReference>
<proteinExistence type="predicted"/>